<dbReference type="Proteomes" id="UP000184063">
    <property type="component" value="Unassembled WGS sequence"/>
</dbReference>
<comment type="similarity">
    <text evidence="1">Belongs to the FAH family.</text>
</comment>
<dbReference type="FunFam" id="3.90.850.10:FF:000002">
    <property type="entry name" value="2-hydroxyhepta-2,4-diene-1,7-dioate isomerase"/>
    <property type="match status" value="1"/>
</dbReference>
<sequence length="594" mass="63657">MSSNVNYASYLDPSTGNPRIGHLDLETATITPLSFRSGAPLANLYQVIEAGVPHIVPFPGEEPLPLSRVKLLPPLSGRDVLAVGKNYTEHAREFNASGYDASDKIDQPTHPVIFTKRATSIIASGDPIWPHPSFTSTVDYEGEIGVIIGKNGFQIAESIAMDYVWGYTIINDVTARERQRDHKQFFLGKSPDTFCPMGPIAVPADNLPANLTLQTYVNGEKRQEASLSELIFSIPRLIASISSAQTIQVGDVLATGTPAGVGFGFRPMKFLQPGDEVAVSVTGLGTLTNRIADPSVGHPYRTPVASGTHVHIPTANQKAPANVGLTMLNSKPLFYQRVGRVDGDPVLLIHGLGASSAYFYPLVARLQATHCLHLLDLEGHGLSPTSALNDLTVHSFSNDVYSIIREFGLLEAKVTVVAHSLGALIALALVQNHPDTSIEQLILMGPPPHPLPSTAVQATLARAGLVRTRGMAAVVDAIVAGGTSRNTLKEKPEAIAAIRMSLLGQDSIGYAKACVALARSGERPLFEPKNIKCPVRIITGAEDAVSSPATCQDMYITRLAEVQLTVLENVGHWHLLENPQKCVAAVSKFLNIDE</sequence>
<reference evidence="6" key="1">
    <citation type="journal article" date="2017" name="Genome Biol.">
        <title>Comparative genomics reveals high biological diversity and specific adaptations in the industrially and medically important fungal genus Aspergillus.</title>
        <authorList>
            <person name="de Vries R.P."/>
            <person name="Riley R."/>
            <person name="Wiebenga A."/>
            <person name="Aguilar-Osorio G."/>
            <person name="Amillis S."/>
            <person name="Uchima C.A."/>
            <person name="Anderluh G."/>
            <person name="Asadollahi M."/>
            <person name="Askin M."/>
            <person name="Barry K."/>
            <person name="Battaglia E."/>
            <person name="Bayram O."/>
            <person name="Benocci T."/>
            <person name="Braus-Stromeyer S.A."/>
            <person name="Caldana C."/>
            <person name="Canovas D."/>
            <person name="Cerqueira G.C."/>
            <person name="Chen F."/>
            <person name="Chen W."/>
            <person name="Choi C."/>
            <person name="Clum A."/>
            <person name="Dos Santos R.A."/>
            <person name="Damasio A.R."/>
            <person name="Diallinas G."/>
            <person name="Emri T."/>
            <person name="Fekete E."/>
            <person name="Flipphi M."/>
            <person name="Freyberg S."/>
            <person name="Gallo A."/>
            <person name="Gournas C."/>
            <person name="Habgood R."/>
            <person name="Hainaut M."/>
            <person name="Harispe M.L."/>
            <person name="Henrissat B."/>
            <person name="Hilden K.S."/>
            <person name="Hope R."/>
            <person name="Hossain A."/>
            <person name="Karabika E."/>
            <person name="Karaffa L."/>
            <person name="Karanyi Z."/>
            <person name="Krasevec N."/>
            <person name="Kuo A."/>
            <person name="Kusch H."/>
            <person name="LaButti K."/>
            <person name="Lagendijk E.L."/>
            <person name="Lapidus A."/>
            <person name="Levasseur A."/>
            <person name="Lindquist E."/>
            <person name="Lipzen A."/>
            <person name="Logrieco A.F."/>
            <person name="MacCabe A."/>
            <person name="Maekelae M.R."/>
            <person name="Malavazi I."/>
            <person name="Melin P."/>
            <person name="Meyer V."/>
            <person name="Mielnichuk N."/>
            <person name="Miskei M."/>
            <person name="Molnar A.P."/>
            <person name="Mule G."/>
            <person name="Ngan C.Y."/>
            <person name="Orejas M."/>
            <person name="Orosz E."/>
            <person name="Ouedraogo J.P."/>
            <person name="Overkamp K.M."/>
            <person name="Park H.-S."/>
            <person name="Perrone G."/>
            <person name="Piumi F."/>
            <person name="Punt P.J."/>
            <person name="Ram A.F."/>
            <person name="Ramon A."/>
            <person name="Rauscher S."/>
            <person name="Record E."/>
            <person name="Riano-Pachon D.M."/>
            <person name="Robert V."/>
            <person name="Roehrig J."/>
            <person name="Ruller R."/>
            <person name="Salamov A."/>
            <person name="Salih N.S."/>
            <person name="Samson R.A."/>
            <person name="Sandor E."/>
            <person name="Sanguinetti M."/>
            <person name="Schuetze T."/>
            <person name="Sepcic K."/>
            <person name="Shelest E."/>
            <person name="Sherlock G."/>
            <person name="Sophianopoulou V."/>
            <person name="Squina F.M."/>
            <person name="Sun H."/>
            <person name="Susca A."/>
            <person name="Todd R.B."/>
            <person name="Tsang A."/>
            <person name="Unkles S.E."/>
            <person name="van de Wiele N."/>
            <person name="van Rossen-Uffink D."/>
            <person name="Oliveira J.V."/>
            <person name="Vesth T.C."/>
            <person name="Visser J."/>
            <person name="Yu J.-H."/>
            <person name="Zhou M."/>
            <person name="Andersen M.R."/>
            <person name="Archer D.B."/>
            <person name="Baker S.E."/>
            <person name="Benoit I."/>
            <person name="Brakhage A.A."/>
            <person name="Braus G.H."/>
            <person name="Fischer R."/>
            <person name="Frisvad J.C."/>
            <person name="Goldman G.H."/>
            <person name="Houbraken J."/>
            <person name="Oakley B."/>
            <person name="Pocsi I."/>
            <person name="Scazzocchio C."/>
            <person name="Seiboth B."/>
            <person name="vanKuyk P.A."/>
            <person name="Wortman J."/>
            <person name="Dyer P.S."/>
            <person name="Grigoriev I.V."/>
        </authorList>
    </citation>
    <scope>NUCLEOTIDE SEQUENCE [LARGE SCALE GENOMIC DNA]</scope>
    <source>
        <strain evidence="6">CBS 106.47</strain>
    </source>
</reference>
<dbReference type="EMBL" id="KV878253">
    <property type="protein sequence ID" value="OJZ80606.1"/>
    <property type="molecule type" value="Genomic_DNA"/>
</dbReference>
<evidence type="ECO:0000313" key="6">
    <source>
        <dbReference type="Proteomes" id="UP000184063"/>
    </source>
</evidence>
<evidence type="ECO:0008006" key="7">
    <source>
        <dbReference type="Google" id="ProtNLM"/>
    </source>
</evidence>
<dbReference type="PANTHER" id="PTHR11820">
    <property type="entry name" value="ACYLPYRUVASE"/>
    <property type="match status" value="1"/>
</dbReference>
<evidence type="ECO:0000259" key="4">
    <source>
        <dbReference type="Pfam" id="PF12697"/>
    </source>
</evidence>
<evidence type="ECO:0000256" key="1">
    <source>
        <dbReference type="ARBA" id="ARBA00010211"/>
    </source>
</evidence>
<protein>
    <recommendedName>
        <fullName evidence="7">AB hydrolase-1 domain-containing protein</fullName>
    </recommendedName>
</protein>
<dbReference type="GO" id="GO:0050163">
    <property type="term" value="F:oxaloacetate tautomerase activity"/>
    <property type="evidence" value="ECO:0007669"/>
    <property type="project" value="UniProtKB-ARBA"/>
</dbReference>
<dbReference type="GO" id="GO:0046872">
    <property type="term" value="F:metal ion binding"/>
    <property type="evidence" value="ECO:0007669"/>
    <property type="project" value="UniProtKB-KW"/>
</dbReference>
<dbReference type="InterPro" id="IPR036663">
    <property type="entry name" value="Fumarylacetoacetase_C_sf"/>
</dbReference>
<keyword evidence="2" id="KW-0479">Metal-binding</keyword>
<dbReference type="SUPFAM" id="SSF53474">
    <property type="entry name" value="alpha/beta-Hydrolases"/>
    <property type="match status" value="1"/>
</dbReference>
<dbReference type="GO" id="GO:0018773">
    <property type="term" value="F:acetylpyruvate hydrolase activity"/>
    <property type="evidence" value="ECO:0007669"/>
    <property type="project" value="TreeGrafter"/>
</dbReference>
<dbReference type="InterPro" id="IPR029058">
    <property type="entry name" value="AB_hydrolase_fold"/>
</dbReference>
<feature type="domain" description="Fumarylacetoacetase-like C-terminal" evidence="3">
    <location>
        <begin position="80"/>
        <end position="291"/>
    </location>
</feature>
<dbReference type="GO" id="GO:0006107">
    <property type="term" value="P:oxaloacetate metabolic process"/>
    <property type="evidence" value="ECO:0007669"/>
    <property type="project" value="UniProtKB-ARBA"/>
</dbReference>
<feature type="domain" description="AB hydrolase-1" evidence="4">
    <location>
        <begin position="346"/>
        <end position="585"/>
    </location>
</feature>
<dbReference type="InterPro" id="IPR011234">
    <property type="entry name" value="Fumarylacetoacetase-like_C"/>
</dbReference>
<dbReference type="Gene3D" id="3.90.850.10">
    <property type="entry name" value="Fumarylacetoacetase-like, C-terminal domain"/>
    <property type="match status" value="1"/>
</dbReference>
<dbReference type="Pfam" id="PF12697">
    <property type="entry name" value="Abhydrolase_6"/>
    <property type="match status" value="1"/>
</dbReference>
<name>A0A1M3T1K6_ASPLC</name>
<evidence type="ECO:0000259" key="3">
    <source>
        <dbReference type="Pfam" id="PF01557"/>
    </source>
</evidence>
<organism evidence="5 6">
    <name type="scientific">Aspergillus luchuensis (strain CBS 106.47)</name>
    <dbReference type="NCBI Taxonomy" id="1137211"/>
    <lineage>
        <taxon>Eukaryota</taxon>
        <taxon>Fungi</taxon>
        <taxon>Dikarya</taxon>
        <taxon>Ascomycota</taxon>
        <taxon>Pezizomycotina</taxon>
        <taxon>Eurotiomycetes</taxon>
        <taxon>Eurotiomycetidae</taxon>
        <taxon>Eurotiales</taxon>
        <taxon>Aspergillaceae</taxon>
        <taxon>Aspergillus</taxon>
        <taxon>Aspergillus subgen. Circumdati</taxon>
    </lineage>
</organism>
<evidence type="ECO:0000256" key="2">
    <source>
        <dbReference type="ARBA" id="ARBA00022723"/>
    </source>
</evidence>
<dbReference type="Pfam" id="PF01557">
    <property type="entry name" value="FAA_hydrolase"/>
    <property type="match status" value="1"/>
</dbReference>
<accession>A0A1M3T1K6</accession>
<dbReference type="PANTHER" id="PTHR11820:SF7">
    <property type="entry name" value="ACYLPYRUVASE FAHD1, MITOCHONDRIAL"/>
    <property type="match status" value="1"/>
</dbReference>
<proteinExistence type="inferred from homology"/>
<evidence type="ECO:0000313" key="5">
    <source>
        <dbReference type="EMBL" id="OJZ80606.1"/>
    </source>
</evidence>
<dbReference type="OrthoDB" id="194468at2759"/>
<dbReference type="VEuPathDB" id="FungiDB:ASPFODRAFT_212360"/>
<dbReference type="InterPro" id="IPR000073">
    <property type="entry name" value="AB_hydrolase_1"/>
</dbReference>
<dbReference type="AlphaFoldDB" id="A0A1M3T1K6"/>
<dbReference type="Gene3D" id="3.40.50.1820">
    <property type="entry name" value="alpha/beta hydrolase"/>
    <property type="match status" value="1"/>
</dbReference>
<dbReference type="SUPFAM" id="SSF56529">
    <property type="entry name" value="FAH"/>
    <property type="match status" value="1"/>
</dbReference>
<gene>
    <name evidence="5" type="ORF">ASPFODRAFT_212360</name>
</gene>